<dbReference type="RefSeq" id="WP_087652013.1">
    <property type="nucleotide sequence ID" value="NZ_CP021509.1"/>
</dbReference>
<protein>
    <submittedName>
        <fullName evidence="1">Uncharacterized protein</fullName>
    </submittedName>
</protein>
<evidence type="ECO:0000313" key="2">
    <source>
        <dbReference type="Proteomes" id="UP000196205"/>
    </source>
</evidence>
<dbReference type="EMBL" id="CP021509">
    <property type="protein sequence ID" value="ARW48703.1"/>
    <property type="molecule type" value="Genomic_DNA"/>
</dbReference>
<sequence>MNNQAIFQAARTQLEQLIHRNVDSKEKLSMLSLVKDMAAAMEAEQDIADTALRIGYAKRRNPLVRIQDFILGEVRVAQ</sequence>
<evidence type="ECO:0000313" key="1">
    <source>
        <dbReference type="EMBL" id="ARW48703.1"/>
    </source>
</evidence>
<dbReference type="OrthoDB" id="7225278at2"/>
<gene>
    <name evidence="1" type="ORF">S1001342_02404</name>
</gene>
<accession>A0A1Y0Y0J4</accession>
<dbReference type="AlphaFoldDB" id="A0A1Y0Y0J4"/>
<proteinExistence type="predicted"/>
<reference evidence="1 2" key="1">
    <citation type="submission" date="2017-05" db="EMBL/GenBank/DDBJ databases">
        <title>Genome sequence of Acetobacter pasteurianus subsp. pasteurianus strain SRCM101342.</title>
        <authorList>
            <person name="Cho S.H."/>
        </authorList>
    </citation>
    <scope>NUCLEOTIDE SEQUENCE [LARGE SCALE GENOMIC DNA]</scope>
    <source>
        <strain evidence="1 2">SRCM101342</strain>
    </source>
</reference>
<organism evidence="1 2">
    <name type="scientific">Acetobacter pasteurianus subsp. pasteurianus</name>
    <dbReference type="NCBI Taxonomy" id="481145"/>
    <lineage>
        <taxon>Bacteria</taxon>
        <taxon>Pseudomonadati</taxon>
        <taxon>Pseudomonadota</taxon>
        <taxon>Alphaproteobacteria</taxon>
        <taxon>Acetobacterales</taxon>
        <taxon>Acetobacteraceae</taxon>
        <taxon>Acetobacter</taxon>
    </lineage>
</organism>
<dbReference type="Proteomes" id="UP000196205">
    <property type="component" value="Chromosome"/>
</dbReference>
<name>A0A1Y0Y0J4_ACEPA</name>